<dbReference type="SUPFAM" id="SSF49695">
    <property type="entry name" value="gamma-Crystallin-like"/>
    <property type="match status" value="3"/>
</dbReference>
<dbReference type="InterPro" id="IPR050252">
    <property type="entry name" value="Beta/Gamma-Crystallin"/>
</dbReference>
<dbReference type="Bgee" id="ENSDARG00000031782">
    <property type="expression patterns" value="Expressed in caudal fin and 25 other cell types or tissues"/>
</dbReference>
<dbReference type="InterPro" id="IPR000772">
    <property type="entry name" value="Ricin_B_lectin"/>
</dbReference>
<dbReference type="PANTHER" id="PTHR11818:SF2">
    <property type="entry name" value="BETA_GAMMA CRYSTALLIN DOMAIN-CONTAINING PROTEIN 1"/>
    <property type="match status" value="1"/>
</dbReference>
<dbReference type="SMART" id="SM00247">
    <property type="entry name" value="XTALbg"/>
    <property type="match status" value="6"/>
</dbReference>
<dbReference type="SUPFAM" id="SSF50370">
    <property type="entry name" value="Ricin B-like lectins"/>
    <property type="match status" value="1"/>
</dbReference>
<dbReference type="OrthoDB" id="9895617at2759"/>
<organism evidence="1 2">
    <name type="scientific">Danio rerio</name>
    <name type="common">Zebrafish</name>
    <name type="synonym">Brachydanio rerio</name>
    <dbReference type="NCBI Taxonomy" id="7955"/>
    <lineage>
        <taxon>Eukaryota</taxon>
        <taxon>Metazoa</taxon>
        <taxon>Chordata</taxon>
        <taxon>Craniata</taxon>
        <taxon>Vertebrata</taxon>
        <taxon>Euteleostomi</taxon>
        <taxon>Actinopterygii</taxon>
        <taxon>Neopterygii</taxon>
        <taxon>Teleostei</taxon>
        <taxon>Ostariophysi</taxon>
        <taxon>Cypriniformes</taxon>
        <taxon>Danionidae</taxon>
        <taxon>Danioninae</taxon>
        <taxon>Danio</taxon>
    </lineage>
</organism>
<dbReference type="eggNOG" id="ENOG502QUA4">
    <property type="taxonomic scope" value="Eukaryota"/>
</dbReference>
<evidence type="ECO:0000313" key="3">
    <source>
        <dbReference type="ZFIN" id="ZDB-GENE-041008-100"/>
    </source>
</evidence>
<dbReference type="SMART" id="SM00458">
    <property type="entry name" value="RICIN"/>
    <property type="match status" value="1"/>
</dbReference>
<dbReference type="CTD" id="556848"/>
<dbReference type="AGR" id="ZFIN:ZDB-GENE-041008-100"/>
<gene>
    <name evidence="2 3" type="primary">crybg1a</name>
</gene>
<dbReference type="Pfam" id="PF00030">
    <property type="entry name" value="Crystall"/>
    <property type="match status" value="6"/>
</dbReference>
<dbReference type="PROSITE" id="PS50915">
    <property type="entry name" value="CRYSTALLIN_BETA_GAMMA"/>
    <property type="match status" value="8"/>
</dbReference>
<dbReference type="Gene3D" id="2.80.10.50">
    <property type="match status" value="1"/>
</dbReference>
<dbReference type="GeneTree" id="ENSGT00940000155695"/>
<protein>
    <submittedName>
        <fullName evidence="2">Uncharacterized protein crybg1a isoform X1</fullName>
    </submittedName>
</protein>
<evidence type="ECO:0000313" key="1">
    <source>
        <dbReference type="Proteomes" id="UP000000437"/>
    </source>
</evidence>
<dbReference type="ZFIN" id="ZDB-GENE-041008-100">
    <property type="gene designation" value="crybg1a"/>
</dbReference>
<dbReference type="OMA" id="NQTSEQM"/>
<dbReference type="InterPro" id="IPR001064">
    <property type="entry name" value="Beta/gamma_crystallin"/>
</dbReference>
<evidence type="ECO:0000313" key="2">
    <source>
        <dbReference type="RefSeq" id="XP_684861.4"/>
    </source>
</evidence>
<dbReference type="STRING" id="7955.ENSDARP00000115118"/>
<accession>A0ACD6B641</accession>
<dbReference type="Proteomes" id="UP000000437">
    <property type="component" value="Chromosome 17"/>
</dbReference>
<dbReference type="PaxDb" id="7955-ENSDARP00000115118"/>
<dbReference type="PROSITE" id="PS50231">
    <property type="entry name" value="RICIN_B_LECTIN"/>
    <property type="match status" value="1"/>
</dbReference>
<reference evidence="2" key="1">
    <citation type="submission" date="2025-08" db="UniProtKB">
        <authorList>
            <consortium name="RefSeq"/>
        </authorList>
    </citation>
    <scope>IDENTIFICATION</scope>
    <source>
        <strain evidence="2">Tuebingen</strain>
        <tissue evidence="2">Fibroblasts and whole tissue</tissue>
    </source>
</reference>
<dbReference type="InterPro" id="IPR011024">
    <property type="entry name" value="G_crystallin-like"/>
</dbReference>
<dbReference type="PANTHER" id="PTHR11818">
    <property type="entry name" value="BETA/GAMMA CRYSTALLIN"/>
    <property type="match status" value="1"/>
</dbReference>
<proteinExistence type="predicted"/>
<dbReference type="InterPro" id="IPR035992">
    <property type="entry name" value="Ricin_B-like_lectins"/>
</dbReference>
<dbReference type="Pfam" id="PF00652">
    <property type="entry name" value="Ricin_B_lectin"/>
    <property type="match status" value="1"/>
</dbReference>
<dbReference type="RefSeq" id="XP_684861.4">
    <property type="nucleotide sequence ID" value="XM_679769.11"/>
</dbReference>
<dbReference type="CDD" id="cd23464">
    <property type="entry name" value="beta-trefoil_Ricin_CRYBG1"/>
    <property type="match status" value="1"/>
</dbReference>
<name>A0ACD6B641_DANRE</name>
<keyword evidence="1" id="KW-1185">Reference proteome</keyword>
<dbReference type="Gene3D" id="2.60.20.10">
    <property type="entry name" value="Crystallins"/>
    <property type="match status" value="6"/>
</dbReference>
<sequence length="2843" mass="312488">MSAPKSKIKKLFGKSKSFKERRDADRTEGHLATSPEDESASFRGSSVTLPSSPRDGILYPDSLPTSPSKKKKKRFPTWGSTKRNKDLDFLHSTGDLDSVFNDRSFDQVSIQTENYLMTDTCPTPVRSRTNSLLSLDIISSPSSPTKKHRKSSEEKTVFDRFIGSIFKKRTSKTKDQTDVSSENVLPEANSPTKFSGSAELRKTKHGETEDSVFSSENRSPSVCSVASLVADGGDLPFADSGSSGRGSVKEVEVIKVSKAETSGDKKTEDLVKEVNRKLRVYLEETTDTTIKKCADIPIHTPDTPKSSALSGGTESKKTVLKPTITSGGNFTALVGVTLGSQSRTSSSSDNQTEAQKESDSMGKKNNSKRKSRKLSSQDSNNEHLTPTNTIPPQAQERSAQFSPSPGQIHRAEWAETHLTEEESESSITDSLSSLQAALTCPVESYSALGKAPSNIPAPSRAPDPNKTSHASKESTEVPEKETPEGFTPEQLHSESGEVKRRSLKLSESDKVFAKRVFVGSQSSLDGEEQAESQSGTNLDITQNVQQVKVKILPNPKSGNVKQSNQQTDESAEDVFVQEQSLDKDVENPFELSTDNREDTYSREEFDSPEMPLNKVPFNTVMSSQQNSSVPTKRMDRASSGPNGGIKLKNPPPQVAPKTKSVMSRIKLFSEASKIEDAPVRRISQKQTDQKEIKSPTEKDQSVTLNSPTEIKTKIPKKSTPEVQVKPNKVLEVVTVYSVSTEAERSMSTKRQTETGSISPVQKMSPTKRLEEKDVLDASITSKTSQPTKEQASVSKPKRERSLKQSFSEDKSPSSPSSPENSGLTKLNTEFKSVKEIQKFKTQPTVVSDRALTPKISSPYLKSKVKSGDTGNKTEAKPSSSATGIDQTEHKIEKEKPVNETQLSGPKSPRKIMTDVSPTGRKLPRTTPTSPLKQPSDGEVSRGHNESCGPASLSLTKSERNESSVSNGPVSDGKSSKSDQATGNVAARISPELKLKSPVKEVGVLQPGSPRLKSPTKLKPRKDFRKAEPAAAADTKIDVKTTNLSITPTAAVKSDAVESEMTQSKEISETQSESCESTDTPDVSLLVKKNQQTESDLSLPAGSNVQVSLNTKTDIFKEKDFVGFEKETCALDNADEISTVYKMAKQSKACSESKRAKSDAAETKVTLDASLLEKNDSHSEKQQTESTLPSSLDQDVPDKQPIKEKPLTGFKKENSGLTKKDISSIPAMSHDTTSNLSAQGICKESKATSETKDEKFGNAEPNVKLDVSLSQNKNMQSLKQQTESNLPASSETCVQITDKQSDFDEEKILDLAKEECVPSNSDEMSSTPKTAKQLRTSSEKKGEDTASAETKAKLDVLLSENNNIQSLKQQTELSLPPKTESHVQITDKKSDAVKKKCVKLEKETRVLSNADDISTTSTTAKQSEPSSEKKDKDSGSAETKVKLDVLLSDSNNMQTLIQQTESNLSPSSKSHVPVTDDKSDVDKEKCPGLEKEAPVLSNADDVSTTPKTAKQSEPWSEKKGEDSGSAETKDKLDVSLSENTNLQFQAQHLESNVLDSTESKVQVTSDKLPNVVQEKSSVGFEKETSSNLTTQGHEKSSSSQDRIVSDIAKSSSETNKGTDTKVLSVKNPQNSDIKQPKTSTQLSENVKNIEVTGTQKEEKQTVQSGGTSKTNQECVKQNALNKTKQADNKLVAGITTPELISKPEPVRKVEQTLKDTVPSFKMPDKLSSKVDKNSEVQVKNIESNLKATGPTKTSKTTDTNFQKLKPSNDQNVKQFISQNLPLDPKNISQNSKEPSSWLDVDRSFKKKKTERRMDCSASEDNLLDTSDDFDDFVRNIKENCSPFSLPPRKHGQNKMPSPPFAMPAIKEDHFEKILDPEQFQFGTRKTAALKDPSPAMMIKKKNEETKTNPSSKRSEESLLYKGLSSRRERDKANKVTVTEENNDGEKQTAEGSGKMSSRLERMSIISNLVNSPNTSRKVRTEPSNLINGIQSPITPPAEVMPTSGKTKDMPLSQVAKAPKERLGDFPDPVIVKGGPGDLVISPTTCPPLPTFTDVKLPDFLEKYMSKGKEPSTVSQQKPDTVPALDLNLTSNTSNSNIVLQGISGLTSPSDITQQIPLSTPTNLSPTYAQTPGVRGFHRRPGKIVIFQQPQFGGEAYEVFRDIEDATSLKLSPLISIKVVRGCWLLYEKPGFQGRSIALEEGPADIANEWADTEPSEEVEQNDSALPSTPMVIGSIRLALRDYSTPQIDLFTELNGMGRISSYCDDTIETCSFGLPQSTGSIKVHSGVWLVFSDPGFQGLLAVLEEGVYPCPQDWGFPTPFVGSLRPMKMGEIKVENPNEMKALLFEKPMFQGECMEIERDIYNFREVEENEEEETDSTRRNRLRSVGSLKILSGIWVGYSAPGFDGRQYLLEEGEYADFTDWGGLEEGLLSIRPLLADFMTPHVRMFSEQDFSERGMNVDLLEPVISMEATGFGIKTQSVEVLSGVWIAFEKERFSGEMYILEKGLYGCPEDWGARNNRILSLQPVVLDQAEGLSRYKVQLFSEPGFQGTVQTLDESVAFLPEGFHPMSCKVLAGSWVVFDSPQFTDNMYVLEEGEYPNPEALGLLNEDCKISSVHTVGHEFSMPSITLFCKSGFRGRKVVLTDGVLNLSLAGIDGRVNSLLVNGGIWVLYEYSNFRGHQVLLHPSEIGDWQKFRGWEQIGSLRPLLQKRVYFRLRSAETGCLMSLSGPLDDFKLLRVQVLEESGGPEQMWVYENGLLRCKMVEDCCVETSGGVVMAGGRLNISPEPGKDNQFWSITGDGIIRNNLKPDLVLEVKGGQQYDKNQVILNTFDERKTNQRWTVEIL</sequence>